<dbReference type="InterPro" id="IPR012340">
    <property type="entry name" value="NA-bd_OB-fold"/>
</dbReference>
<evidence type="ECO:0000256" key="13">
    <source>
        <dbReference type="ARBA" id="ARBA00034808"/>
    </source>
</evidence>
<dbReference type="InterPro" id="IPR014001">
    <property type="entry name" value="Helicase_ATP-bd"/>
</dbReference>
<evidence type="ECO:0000256" key="15">
    <source>
        <dbReference type="RuleBase" id="RU363016"/>
    </source>
</evidence>
<comment type="similarity">
    <text evidence="1 15">Belongs to the helicase family. RecG subfamily.</text>
</comment>
<evidence type="ECO:0000256" key="7">
    <source>
        <dbReference type="ARBA" id="ARBA00022840"/>
    </source>
</evidence>
<evidence type="ECO:0000256" key="12">
    <source>
        <dbReference type="ARBA" id="ARBA00034617"/>
    </source>
</evidence>
<keyword evidence="8" id="KW-0238">DNA-binding</keyword>
<evidence type="ECO:0000256" key="3">
    <source>
        <dbReference type="ARBA" id="ARBA00022741"/>
    </source>
</evidence>
<dbReference type="InterPro" id="IPR027417">
    <property type="entry name" value="P-loop_NTPase"/>
</dbReference>
<dbReference type="PROSITE" id="PS51194">
    <property type="entry name" value="HELICASE_CTER"/>
    <property type="match status" value="1"/>
</dbReference>
<evidence type="ECO:0000256" key="1">
    <source>
        <dbReference type="ARBA" id="ARBA00007504"/>
    </source>
</evidence>
<dbReference type="Pfam" id="PF19833">
    <property type="entry name" value="RecG_dom3_C"/>
    <property type="match status" value="1"/>
</dbReference>
<keyword evidence="9 15" id="KW-0233">DNA recombination</keyword>
<dbReference type="InterPro" id="IPR045562">
    <property type="entry name" value="RecG_dom3_C"/>
</dbReference>
<dbReference type="NCBIfam" id="NF008168">
    <property type="entry name" value="PRK10917.2-2"/>
    <property type="match status" value="1"/>
</dbReference>
<evidence type="ECO:0000256" key="4">
    <source>
        <dbReference type="ARBA" id="ARBA00022763"/>
    </source>
</evidence>
<dbReference type="SUPFAM" id="SSF52540">
    <property type="entry name" value="P-loop containing nucleoside triphosphate hydrolases"/>
    <property type="match status" value="2"/>
</dbReference>
<dbReference type="PANTHER" id="PTHR47964">
    <property type="entry name" value="ATP-DEPENDENT DNA HELICASE HOMOLOG RECG, CHLOROPLASTIC"/>
    <property type="match status" value="1"/>
</dbReference>
<dbReference type="PROSITE" id="PS51192">
    <property type="entry name" value="HELICASE_ATP_BIND_1"/>
    <property type="match status" value="1"/>
</dbReference>
<evidence type="ECO:0000313" key="19">
    <source>
        <dbReference type="Proteomes" id="UP000177310"/>
    </source>
</evidence>
<evidence type="ECO:0000313" key="18">
    <source>
        <dbReference type="EMBL" id="OGY51143.1"/>
    </source>
</evidence>
<keyword evidence="7 15" id="KW-0067">ATP-binding</keyword>
<comment type="catalytic activity">
    <reaction evidence="12 15">
        <text>Couples ATP hydrolysis with the unwinding of duplex DNA by translocating in the 3'-5' direction.</text>
        <dbReference type="EC" id="5.6.2.4"/>
    </reaction>
</comment>
<comment type="catalytic activity">
    <reaction evidence="14 15">
        <text>ATP + H2O = ADP + phosphate + H(+)</text>
        <dbReference type="Rhea" id="RHEA:13065"/>
        <dbReference type="ChEBI" id="CHEBI:15377"/>
        <dbReference type="ChEBI" id="CHEBI:15378"/>
        <dbReference type="ChEBI" id="CHEBI:30616"/>
        <dbReference type="ChEBI" id="CHEBI:43474"/>
        <dbReference type="ChEBI" id="CHEBI:456216"/>
        <dbReference type="EC" id="5.6.2.4"/>
    </reaction>
</comment>
<evidence type="ECO:0000256" key="5">
    <source>
        <dbReference type="ARBA" id="ARBA00022801"/>
    </source>
</evidence>
<feature type="domain" description="Helicase ATP-binding" evidence="16">
    <location>
        <begin position="274"/>
        <end position="440"/>
    </location>
</feature>
<organism evidence="18 19">
    <name type="scientific">Candidatus Buchananbacteria bacterium RIFCSPHIGHO2_02_FULL_56_16</name>
    <dbReference type="NCBI Taxonomy" id="1797542"/>
    <lineage>
        <taxon>Bacteria</taxon>
        <taxon>Candidatus Buchananiibacteriota</taxon>
    </lineage>
</organism>
<keyword evidence="4 15" id="KW-0227">DNA damage</keyword>
<dbReference type="InterPro" id="IPR011545">
    <property type="entry name" value="DEAD/DEAH_box_helicase_dom"/>
</dbReference>
<dbReference type="STRING" id="1797542.A3J59_03145"/>
<dbReference type="SUPFAM" id="SSF50249">
    <property type="entry name" value="Nucleic acid-binding proteins"/>
    <property type="match status" value="1"/>
</dbReference>
<evidence type="ECO:0000256" key="14">
    <source>
        <dbReference type="ARBA" id="ARBA00048988"/>
    </source>
</evidence>
<dbReference type="GO" id="GO:0043138">
    <property type="term" value="F:3'-5' DNA helicase activity"/>
    <property type="evidence" value="ECO:0007669"/>
    <property type="project" value="UniProtKB-EC"/>
</dbReference>
<dbReference type="GO" id="GO:0005524">
    <property type="term" value="F:ATP binding"/>
    <property type="evidence" value="ECO:0007669"/>
    <property type="project" value="UniProtKB-KW"/>
</dbReference>
<accession>A0A1G1YFL3</accession>
<gene>
    <name evidence="18" type="ORF">A3J59_03145</name>
</gene>
<dbReference type="GO" id="GO:0006310">
    <property type="term" value="P:DNA recombination"/>
    <property type="evidence" value="ECO:0007669"/>
    <property type="project" value="UniProtKB-UniRule"/>
</dbReference>
<evidence type="ECO:0000256" key="11">
    <source>
        <dbReference type="ARBA" id="ARBA00023235"/>
    </source>
</evidence>
<dbReference type="NCBIfam" id="NF008165">
    <property type="entry name" value="PRK10917.1-3"/>
    <property type="match status" value="1"/>
</dbReference>
<sequence>MQLTTPVSALSMVGSTTADRLKKLGISTVLDLLFYYPFRYEDLSVVSPIGSLQPFSTATVKGRIELLDNRRSWRRRTILTEGLVSDPSGSVKVIWFNQPFITKVLTPGDEVYLAGKVAADQYALQLVNPIYEKIKRAGETVHTARIIPIYPLTEKLTQKQLRWLMKLALSAADQVRDWLPPEIRTTLSLLTLPQALRQVHFPDSQASADAATRRLKFNELFLFLLQSKTVKRELQSAQALPVTFAETATKQFVSSLPFTLTADQRRAAWQILCDLERPAPMNRLLEGEVGSGKTVVAAIVMLNAGLAGLQTVLMAPTEILARQHAMTLQQLLAGTPLKVALLTHSYHQLVTRTCSRAALATAIRNGSVDVVIGTHALIQQDIKFHRLALAIIDEQHRFGVEQRKLLHQKGSAPHFLSMTATPIPRSLALTLYGDLDLSVIRELPKERKRVITRLIGPAQRMDCYQFISEQIASGRQVFVVCPLIDPSDKLGVKSVTESFEKLKEQVFPNLKIAKLHGKLKPREKESVMADFVAKKSDILVTTSVIEVGVDVPNASVMLIEDAERFGLAQLHQFRGRVGRAAHQSYCFLLTGSSNQKTTARLEALVTARDGFELAELDLKFRGPGELFGLSQSGWPAFRIASLFDYDLVALAQASAEKIITADPTLQRHPELRQKLDQLNREVHLE</sequence>
<reference evidence="18 19" key="1">
    <citation type="journal article" date="2016" name="Nat. Commun.">
        <title>Thousands of microbial genomes shed light on interconnected biogeochemical processes in an aquifer system.</title>
        <authorList>
            <person name="Anantharaman K."/>
            <person name="Brown C.T."/>
            <person name="Hug L.A."/>
            <person name="Sharon I."/>
            <person name="Castelle C.J."/>
            <person name="Probst A.J."/>
            <person name="Thomas B.C."/>
            <person name="Singh A."/>
            <person name="Wilkins M.J."/>
            <person name="Karaoz U."/>
            <person name="Brodie E.L."/>
            <person name="Williams K.H."/>
            <person name="Hubbard S.S."/>
            <person name="Banfield J.F."/>
        </authorList>
    </citation>
    <scope>NUCLEOTIDE SEQUENCE [LARGE SCALE GENOMIC DNA]</scope>
</reference>
<dbReference type="SMART" id="SM00487">
    <property type="entry name" value="DEXDc"/>
    <property type="match status" value="1"/>
</dbReference>
<dbReference type="Gene3D" id="3.40.50.300">
    <property type="entry name" value="P-loop containing nucleotide triphosphate hydrolases"/>
    <property type="match status" value="2"/>
</dbReference>
<evidence type="ECO:0000259" key="17">
    <source>
        <dbReference type="PROSITE" id="PS51194"/>
    </source>
</evidence>
<dbReference type="EC" id="5.6.2.4" evidence="13 15"/>
<dbReference type="InterPro" id="IPR004609">
    <property type="entry name" value="ATP-dep_DNA_helicase_RecG"/>
</dbReference>
<dbReference type="GO" id="GO:0016887">
    <property type="term" value="F:ATP hydrolysis activity"/>
    <property type="evidence" value="ECO:0007669"/>
    <property type="project" value="RHEA"/>
</dbReference>
<dbReference type="InterPro" id="IPR047112">
    <property type="entry name" value="RecG/Mfd"/>
</dbReference>
<dbReference type="InterPro" id="IPR033454">
    <property type="entry name" value="RecG_wedge"/>
</dbReference>
<dbReference type="Pfam" id="PF17191">
    <property type="entry name" value="RecG_wedge"/>
    <property type="match status" value="1"/>
</dbReference>
<evidence type="ECO:0000256" key="10">
    <source>
        <dbReference type="ARBA" id="ARBA00023204"/>
    </source>
</evidence>
<evidence type="ECO:0000256" key="9">
    <source>
        <dbReference type="ARBA" id="ARBA00023172"/>
    </source>
</evidence>
<dbReference type="GO" id="GO:0003677">
    <property type="term" value="F:DNA binding"/>
    <property type="evidence" value="ECO:0007669"/>
    <property type="project" value="UniProtKB-KW"/>
</dbReference>
<proteinExistence type="inferred from homology"/>
<dbReference type="EMBL" id="MHIL01000023">
    <property type="protein sequence ID" value="OGY51143.1"/>
    <property type="molecule type" value="Genomic_DNA"/>
</dbReference>
<keyword evidence="3 15" id="KW-0547">Nucleotide-binding</keyword>
<dbReference type="CDD" id="cd17992">
    <property type="entry name" value="DEXHc_RecG"/>
    <property type="match status" value="1"/>
</dbReference>
<dbReference type="CDD" id="cd04488">
    <property type="entry name" value="RecG_wedge_OBF"/>
    <property type="match status" value="1"/>
</dbReference>
<evidence type="ECO:0000256" key="6">
    <source>
        <dbReference type="ARBA" id="ARBA00022806"/>
    </source>
</evidence>
<dbReference type="InterPro" id="IPR001650">
    <property type="entry name" value="Helicase_C-like"/>
</dbReference>
<name>A0A1G1YFL3_9BACT</name>
<keyword evidence="11" id="KW-0413">Isomerase</keyword>
<evidence type="ECO:0000256" key="2">
    <source>
        <dbReference type="ARBA" id="ARBA00017846"/>
    </source>
</evidence>
<comment type="caution">
    <text evidence="18">The sequence shown here is derived from an EMBL/GenBank/DDBJ whole genome shotgun (WGS) entry which is preliminary data.</text>
</comment>
<evidence type="ECO:0000259" key="16">
    <source>
        <dbReference type="PROSITE" id="PS51192"/>
    </source>
</evidence>
<keyword evidence="6 15" id="KW-0347">Helicase</keyword>
<keyword evidence="10 15" id="KW-0234">DNA repair</keyword>
<dbReference type="Proteomes" id="UP000177310">
    <property type="component" value="Unassembled WGS sequence"/>
</dbReference>
<keyword evidence="5 15" id="KW-0378">Hydrolase</keyword>
<evidence type="ECO:0000256" key="8">
    <source>
        <dbReference type="ARBA" id="ARBA00023125"/>
    </source>
</evidence>
<dbReference type="SMART" id="SM00490">
    <property type="entry name" value="HELICc"/>
    <property type="match status" value="1"/>
</dbReference>
<dbReference type="NCBIfam" id="TIGR00643">
    <property type="entry name" value="recG"/>
    <property type="match status" value="1"/>
</dbReference>
<dbReference type="Gene3D" id="2.40.50.140">
    <property type="entry name" value="Nucleic acid-binding proteins"/>
    <property type="match status" value="1"/>
</dbReference>
<dbReference type="GO" id="GO:0006281">
    <property type="term" value="P:DNA repair"/>
    <property type="evidence" value="ECO:0007669"/>
    <property type="project" value="UniProtKB-UniRule"/>
</dbReference>
<feature type="domain" description="Helicase C-terminal" evidence="17">
    <location>
        <begin position="462"/>
        <end position="619"/>
    </location>
</feature>
<dbReference type="Pfam" id="PF00271">
    <property type="entry name" value="Helicase_C"/>
    <property type="match status" value="1"/>
</dbReference>
<dbReference type="AlphaFoldDB" id="A0A1G1YFL3"/>
<dbReference type="PANTHER" id="PTHR47964:SF1">
    <property type="entry name" value="ATP-DEPENDENT DNA HELICASE HOMOLOG RECG, CHLOROPLASTIC"/>
    <property type="match status" value="1"/>
</dbReference>
<protein>
    <recommendedName>
        <fullName evidence="2 15">ATP-dependent DNA helicase RecG</fullName>
        <ecNumber evidence="13 15">5.6.2.4</ecNumber>
    </recommendedName>
</protein>
<dbReference type="Pfam" id="PF00270">
    <property type="entry name" value="DEAD"/>
    <property type="match status" value="1"/>
</dbReference>
<comment type="function">
    <text evidence="15">Plays a critical role in recombination and DNA repair. Helps process Holliday junction intermediates to mature products by catalyzing branch migration. Has replication fork regression activity, unwinds stalled or blocked replication forks to make a HJ that can be resolved. Has a DNA unwinding activity characteristic of a DNA helicase with 3'-5' polarity.</text>
</comment>